<dbReference type="Gene3D" id="1.10.238.10">
    <property type="entry name" value="EF-hand"/>
    <property type="match status" value="1"/>
</dbReference>
<feature type="transmembrane region" description="Helical" evidence="4">
    <location>
        <begin position="6"/>
        <end position="29"/>
    </location>
</feature>
<evidence type="ECO:0000256" key="4">
    <source>
        <dbReference type="SAM" id="Phobius"/>
    </source>
</evidence>
<dbReference type="FunFam" id="1.10.238.10:FF:000003">
    <property type="entry name" value="Calmodulin A"/>
    <property type="match status" value="1"/>
</dbReference>
<keyword evidence="2" id="KW-0677">Repeat</keyword>
<dbReference type="PROSITE" id="PS50222">
    <property type="entry name" value="EF_HAND_2"/>
    <property type="match status" value="2"/>
</dbReference>
<feature type="domain" description="EF-hand" evidence="5">
    <location>
        <begin position="107"/>
        <end position="142"/>
    </location>
</feature>
<keyword evidence="4" id="KW-0812">Transmembrane</keyword>
<keyword evidence="3" id="KW-0106">Calcium</keyword>
<reference evidence="6" key="1">
    <citation type="submission" date="2021-03" db="EMBL/GenBank/DDBJ databases">
        <authorList>
            <person name="Li Z."/>
            <person name="Yang C."/>
        </authorList>
    </citation>
    <scope>NUCLEOTIDE SEQUENCE</scope>
    <source>
        <strain evidence="6">Dzin_1.0</strain>
        <tissue evidence="6">Leaf</tissue>
    </source>
</reference>
<sequence length="179" mass="21036">MEKASSSLIFSLAEPVGLFFIQTILSCFLRLHKFSLRFLALFHSQEKQPCFLLDELDHNKKSQFMKMEDLKMVMERMGLCFFYKEGEKLGDFMEFDEMSNMFEDKEPSLEEMKMAFCVFDEENDGFIDAVKLQRILCKLGFREGLELDECKRMVSVCDENKDGFIDFSEFIKIMESSFG</sequence>
<dbReference type="Proteomes" id="UP001085076">
    <property type="component" value="Miscellaneous, Linkage group lg01"/>
</dbReference>
<comment type="caution">
    <text evidence="6">The sequence shown here is derived from an EMBL/GenBank/DDBJ whole genome shotgun (WGS) entry which is preliminary data.</text>
</comment>
<dbReference type="OrthoDB" id="26525at2759"/>
<dbReference type="PROSITE" id="PS00018">
    <property type="entry name" value="EF_HAND_1"/>
    <property type="match status" value="1"/>
</dbReference>
<dbReference type="PROSITE" id="PS51257">
    <property type="entry name" value="PROKAR_LIPOPROTEIN"/>
    <property type="match status" value="1"/>
</dbReference>
<dbReference type="InterPro" id="IPR011992">
    <property type="entry name" value="EF-hand-dom_pair"/>
</dbReference>
<evidence type="ECO:0000259" key="5">
    <source>
        <dbReference type="PROSITE" id="PS50222"/>
    </source>
</evidence>
<dbReference type="GO" id="GO:0005509">
    <property type="term" value="F:calcium ion binding"/>
    <property type="evidence" value="ECO:0007669"/>
    <property type="project" value="InterPro"/>
</dbReference>
<dbReference type="Pfam" id="PF13499">
    <property type="entry name" value="EF-hand_7"/>
    <property type="match status" value="1"/>
</dbReference>
<dbReference type="SUPFAM" id="SSF47473">
    <property type="entry name" value="EF-hand"/>
    <property type="match status" value="1"/>
</dbReference>
<evidence type="ECO:0000313" key="7">
    <source>
        <dbReference type="Proteomes" id="UP001085076"/>
    </source>
</evidence>
<dbReference type="InterPro" id="IPR018247">
    <property type="entry name" value="EF_Hand_1_Ca_BS"/>
</dbReference>
<gene>
    <name evidence="6" type="ORF">J5N97_005787</name>
</gene>
<keyword evidence="7" id="KW-1185">Reference proteome</keyword>
<name>A0A9D5D944_9LILI</name>
<reference evidence="6" key="2">
    <citation type="journal article" date="2022" name="Hortic Res">
        <title>The genome of Dioscorea zingiberensis sheds light on the biosynthesis, origin and evolution of the medicinally important diosgenin saponins.</title>
        <authorList>
            <person name="Li Y."/>
            <person name="Tan C."/>
            <person name="Li Z."/>
            <person name="Guo J."/>
            <person name="Li S."/>
            <person name="Chen X."/>
            <person name="Wang C."/>
            <person name="Dai X."/>
            <person name="Yang H."/>
            <person name="Song W."/>
            <person name="Hou L."/>
            <person name="Xu J."/>
            <person name="Tong Z."/>
            <person name="Xu A."/>
            <person name="Yuan X."/>
            <person name="Wang W."/>
            <person name="Yang Q."/>
            <person name="Chen L."/>
            <person name="Sun Z."/>
            <person name="Wang K."/>
            <person name="Pan B."/>
            <person name="Chen J."/>
            <person name="Bao Y."/>
            <person name="Liu F."/>
            <person name="Qi X."/>
            <person name="Gang D.R."/>
            <person name="Wen J."/>
            <person name="Li J."/>
        </authorList>
    </citation>
    <scope>NUCLEOTIDE SEQUENCE</scope>
    <source>
        <strain evidence="6">Dzin_1.0</strain>
    </source>
</reference>
<evidence type="ECO:0000313" key="6">
    <source>
        <dbReference type="EMBL" id="KAJ0987431.1"/>
    </source>
</evidence>
<keyword evidence="1" id="KW-0479">Metal-binding</keyword>
<dbReference type="EMBL" id="JAGGNH010000001">
    <property type="protein sequence ID" value="KAJ0987431.1"/>
    <property type="molecule type" value="Genomic_DNA"/>
</dbReference>
<evidence type="ECO:0000256" key="3">
    <source>
        <dbReference type="ARBA" id="ARBA00022837"/>
    </source>
</evidence>
<dbReference type="SMART" id="SM00054">
    <property type="entry name" value="EFh"/>
    <property type="match status" value="2"/>
</dbReference>
<dbReference type="CDD" id="cd00051">
    <property type="entry name" value="EFh"/>
    <property type="match status" value="1"/>
</dbReference>
<dbReference type="PANTHER" id="PTHR10891">
    <property type="entry name" value="EF-HAND CALCIUM-BINDING DOMAIN CONTAINING PROTEIN"/>
    <property type="match status" value="1"/>
</dbReference>
<accession>A0A9D5D944</accession>
<dbReference type="AlphaFoldDB" id="A0A9D5D944"/>
<proteinExistence type="predicted"/>
<evidence type="ECO:0000256" key="1">
    <source>
        <dbReference type="ARBA" id="ARBA00022723"/>
    </source>
</evidence>
<keyword evidence="4" id="KW-1133">Transmembrane helix</keyword>
<evidence type="ECO:0000256" key="2">
    <source>
        <dbReference type="ARBA" id="ARBA00022737"/>
    </source>
</evidence>
<protein>
    <recommendedName>
        <fullName evidence="5">EF-hand domain-containing protein</fullName>
    </recommendedName>
</protein>
<keyword evidence="4" id="KW-0472">Membrane</keyword>
<dbReference type="InterPro" id="IPR039647">
    <property type="entry name" value="EF_hand_pair_protein_CML-like"/>
</dbReference>
<dbReference type="InterPro" id="IPR002048">
    <property type="entry name" value="EF_hand_dom"/>
</dbReference>
<feature type="domain" description="EF-hand" evidence="5">
    <location>
        <begin position="145"/>
        <end position="179"/>
    </location>
</feature>
<organism evidence="6 7">
    <name type="scientific">Dioscorea zingiberensis</name>
    <dbReference type="NCBI Taxonomy" id="325984"/>
    <lineage>
        <taxon>Eukaryota</taxon>
        <taxon>Viridiplantae</taxon>
        <taxon>Streptophyta</taxon>
        <taxon>Embryophyta</taxon>
        <taxon>Tracheophyta</taxon>
        <taxon>Spermatophyta</taxon>
        <taxon>Magnoliopsida</taxon>
        <taxon>Liliopsida</taxon>
        <taxon>Dioscoreales</taxon>
        <taxon>Dioscoreaceae</taxon>
        <taxon>Dioscorea</taxon>
    </lineage>
</organism>